<keyword evidence="2" id="KW-1185">Reference proteome</keyword>
<protein>
    <submittedName>
        <fullName evidence="1">Uncharacterized protein</fullName>
    </submittedName>
</protein>
<dbReference type="Proteomes" id="UP001187531">
    <property type="component" value="Unassembled WGS sequence"/>
</dbReference>
<accession>A0AA88HYR3</accession>
<organism evidence="1 2">
    <name type="scientific">Artemia franciscana</name>
    <name type="common">Brine shrimp</name>
    <name type="synonym">Artemia sanfranciscana</name>
    <dbReference type="NCBI Taxonomy" id="6661"/>
    <lineage>
        <taxon>Eukaryota</taxon>
        <taxon>Metazoa</taxon>
        <taxon>Ecdysozoa</taxon>
        <taxon>Arthropoda</taxon>
        <taxon>Crustacea</taxon>
        <taxon>Branchiopoda</taxon>
        <taxon>Anostraca</taxon>
        <taxon>Artemiidae</taxon>
        <taxon>Artemia</taxon>
    </lineage>
</organism>
<evidence type="ECO:0000313" key="2">
    <source>
        <dbReference type="Proteomes" id="UP001187531"/>
    </source>
</evidence>
<dbReference type="EMBL" id="JAVRJZ010000011">
    <property type="protein sequence ID" value="KAK2716751.1"/>
    <property type="molecule type" value="Genomic_DNA"/>
</dbReference>
<dbReference type="AlphaFoldDB" id="A0AA88HYR3"/>
<proteinExistence type="predicted"/>
<name>A0AA88HYR3_ARTSF</name>
<reference evidence="1" key="1">
    <citation type="submission" date="2023-07" db="EMBL/GenBank/DDBJ databases">
        <title>Chromosome-level genome assembly of Artemia franciscana.</title>
        <authorList>
            <person name="Jo E."/>
        </authorList>
    </citation>
    <scope>NUCLEOTIDE SEQUENCE</scope>
    <source>
        <tissue evidence="1">Whole body</tissue>
    </source>
</reference>
<comment type="caution">
    <text evidence="1">The sequence shown here is derived from an EMBL/GenBank/DDBJ whole genome shotgun (WGS) entry which is preliminary data.</text>
</comment>
<sequence length="77" mass="8920">MAIRRKVKMLGHPSDNLTLVSIRLRLLPPIREVLVGPPSANTAMKIQPREYNKDTFLQANCRFIVEHEADYHFYLAD</sequence>
<evidence type="ECO:0000313" key="1">
    <source>
        <dbReference type="EMBL" id="KAK2716751.1"/>
    </source>
</evidence>
<gene>
    <name evidence="1" type="ORF">QYM36_007040</name>
</gene>